<dbReference type="EMBL" id="JBIPKE010000020">
    <property type="protein sequence ID" value="MFH6985865.1"/>
    <property type="molecule type" value="Genomic_DNA"/>
</dbReference>
<dbReference type="Pfam" id="PF14322">
    <property type="entry name" value="SusD-like_3"/>
    <property type="match status" value="1"/>
</dbReference>
<dbReference type="CDD" id="cd08977">
    <property type="entry name" value="SusD"/>
    <property type="match status" value="1"/>
</dbReference>
<accession>A0ABW7NFL5</accession>
<dbReference type="InterPro" id="IPR012944">
    <property type="entry name" value="SusD_RagB_dom"/>
</dbReference>
<evidence type="ECO:0000256" key="5">
    <source>
        <dbReference type="ARBA" id="ARBA00023237"/>
    </source>
</evidence>
<dbReference type="InterPro" id="IPR011990">
    <property type="entry name" value="TPR-like_helical_dom_sf"/>
</dbReference>
<dbReference type="Gene3D" id="1.25.40.390">
    <property type="match status" value="1"/>
</dbReference>
<comment type="subcellular location">
    <subcellularLocation>
        <location evidence="1">Cell outer membrane</location>
    </subcellularLocation>
</comment>
<evidence type="ECO:0000256" key="6">
    <source>
        <dbReference type="SAM" id="SignalP"/>
    </source>
</evidence>
<dbReference type="Pfam" id="PF07980">
    <property type="entry name" value="SusD_RagB"/>
    <property type="match status" value="1"/>
</dbReference>
<keyword evidence="3 6" id="KW-0732">Signal</keyword>
<proteinExistence type="inferred from homology"/>
<keyword evidence="10" id="KW-1185">Reference proteome</keyword>
<protein>
    <submittedName>
        <fullName evidence="9">RagB/SusD family nutrient uptake outer membrane protein</fullName>
    </submittedName>
</protein>
<feature type="domain" description="SusD-like N-terminal" evidence="8">
    <location>
        <begin position="85"/>
        <end position="215"/>
    </location>
</feature>
<dbReference type="SUPFAM" id="SSF48452">
    <property type="entry name" value="TPR-like"/>
    <property type="match status" value="1"/>
</dbReference>
<sequence>MKCLRIKILSILLALTCLSCENDLTEELKGSLSASTLVSESDARALVDGIYNQMLTGGWFYYGSGQMVKLNDGITDVMVEGRTSNLEQYHWTESHADMVWSSAYVLINRANTALELIEGMDESSFASADAKAALMGEALFLRSLAYFDLTGLFGAVPLRLGATSDPNELPSRTPEGEVYAQLISDLETAAEDLPPVQDGVGKATRGAALTLLAKIAFRQKEWSSAEGYIDQVIDLGVYDLFEGQYGALFYESNRKDNEFIFVVMSLGAEYNKSNHHIKFFTPWGYDTGWSETGVPLQIYNMLDPSDARNDVIENDLSGAYYAYVRDYGTAADWKGFALLTKYSGFRRDVTAPNSIWANYASSALNQPVFRYADILLMKAEVENELNGPTGVAYNAINAVRNRAGLEGLPTGLDQGAFRTAILNERALELVGEGHRKDDLIRHGVFESTMTQYLVDQNYPNPVTVTQDYRVYPIPRQELDLNPNMEPNPLNK</sequence>
<keyword evidence="5" id="KW-0998">Cell outer membrane</keyword>
<feature type="chain" id="PRO_5047542844" evidence="6">
    <location>
        <begin position="20"/>
        <end position="491"/>
    </location>
</feature>
<reference evidence="9 10" key="1">
    <citation type="journal article" date="2013" name="Int. J. Syst. Evol. Microbiol.">
        <title>Marinoscillum luteum sp. nov., isolated from marine sediment.</title>
        <authorList>
            <person name="Cha I.T."/>
            <person name="Park S.J."/>
            <person name="Kim S.J."/>
            <person name="Kim J.G."/>
            <person name="Jung M.Y."/>
            <person name="Shin K.S."/>
            <person name="Kwon K.K."/>
            <person name="Yang S.H."/>
            <person name="Seo Y.S."/>
            <person name="Rhee S.K."/>
        </authorList>
    </citation>
    <scope>NUCLEOTIDE SEQUENCE [LARGE SCALE GENOMIC DNA]</scope>
    <source>
        <strain evidence="9 10">KCTC 23939</strain>
    </source>
</reference>
<gene>
    <name evidence="9" type="ORF">ACHKAR_20590</name>
</gene>
<dbReference type="InterPro" id="IPR033985">
    <property type="entry name" value="SusD-like_N"/>
</dbReference>
<evidence type="ECO:0000256" key="2">
    <source>
        <dbReference type="ARBA" id="ARBA00006275"/>
    </source>
</evidence>
<evidence type="ECO:0000256" key="3">
    <source>
        <dbReference type="ARBA" id="ARBA00022729"/>
    </source>
</evidence>
<evidence type="ECO:0000313" key="9">
    <source>
        <dbReference type="EMBL" id="MFH6985865.1"/>
    </source>
</evidence>
<evidence type="ECO:0000256" key="4">
    <source>
        <dbReference type="ARBA" id="ARBA00023136"/>
    </source>
</evidence>
<evidence type="ECO:0000313" key="10">
    <source>
        <dbReference type="Proteomes" id="UP001610063"/>
    </source>
</evidence>
<evidence type="ECO:0000259" key="7">
    <source>
        <dbReference type="Pfam" id="PF07980"/>
    </source>
</evidence>
<comment type="caution">
    <text evidence="9">The sequence shown here is derived from an EMBL/GenBank/DDBJ whole genome shotgun (WGS) entry which is preliminary data.</text>
</comment>
<keyword evidence="4" id="KW-0472">Membrane</keyword>
<evidence type="ECO:0000259" key="8">
    <source>
        <dbReference type="Pfam" id="PF14322"/>
    </source>
</evidence>
<organism evidence="9 10">
    <name type="scientific">Marinoscillum luteum</name>
    <dbReference type="NCBI Taxonomy" id="861051"/>
    <lineage>
        <taxon>Bacteria</taxon>
        <taxon>Pseudomonadati</taxon>
        <taxon>Bacteroidota</taxon>
        <taxon>Cytophagia</taxon>
        <taxon>Cytophagales</taxon>
        <taxon>Reichenbachiellaceae</taxon>
        <taxon>Marinoscillum</taxon>
    </lineage>
</organism>
<name>A0ABW7NFL5_9BACT</name>
<evidence type="ECO:0000256" key="1">
    <source>
        <dbReference type="ARBA" id="ARBA00004442"/>
    </source>
</evidence>
<feature type="signal peptide" evidence="6">
    <location>
        <begin position="1"/>
        <end position="19"/>
    </location>
</feature>
<comment type="similarity">
    <text evidence="2">Belongs to the SusD family.</text>
</comment>
<dbReference type="Proteomes" id="UP001610063">
    <property type="component" value="Unassembled WGS sequence"/>
</dbReference>
<feature type="domain" description="RagB/SusD" evidence="7">
    <location>
        <begin position="350"/>
        <end position="488"/>
    </location>
</feature>
<dbReference type="RefSeq" id="WP_395419309.1">
    <property type="nucleotide sequence ID" value="NZ_JBIPKE010000020.1"/>
</dbReference>